<comment type="caution">
    <text evidence="3">The sequence shown here is derived from an EMBL/GenBank/DDBJ whole genome shotgun (WGS) entry which is preliminary data.</text>
</comment>
<evidence type="ECO:0000313" key="3">
    <source>
        <dbReference type="EMBL" id="MFC4668859.1"/>
    </source>
</evidence>
<proteinExistence type="predicted"/>
<dbReference type="SMART" id="SM01324">
    <property type="entry name" value="YARHG"/>
    <property type="match status" value="1"/>
</dbReference>
<evidence type="ECO:0000259" key="2">
    <source>
        <dbReference type="SMART" id="SM01324"/>
    </source>
</evidence>
<feature type="signal peptide" evidence="1">
    <location>
        <begin position="1"/>
        <end position="17"/>
    </location>
</feature>
<dbReference type="EMBL" id="JBHSGI010000005">
    <property type="protein sequence ID" value="MFC4668859.1"/>
    <property type="molecule type" value="Genomic_DNA"/>
</dbReference>
<keyword evidence="1" id="KW-0732">Signal</keyword>
<organism evidence="3 4">
    <name type="scientific">Seohaeicola nanhaiensis</name>
    <dbReference type="NCBI Taxonomy" id="1387282"/>
    <lineage>
        <taxon>Bacteria</taxon>
        <taxon>Pseudomonadati</taxon>
        <taxon>Pseudomonadota</taxon>
        <taxon>Alphaproteobacteria</taxon>
        <taxon>Rhodobacterales</taxon>
        <taxon>Roseobacteraceae</taxon>
        <taxon>Seohaeicola</taxon>
    </lineage>
</organism>
<name>A0ABV9KFZ3_9RHOB</name>
<feature type="chain" id="PRO_5046595719" evidence="1">
    <location>
        <begin position="18"/>
        <end position="185"/>
    </location>
</feature>
<feature type="domain" description="YARHG" evidence="2">
    <location>
        <begin position="4"/>
        <end position="76"/>
    </location>
</feature>
<dbReference type="InterPro" id="IPR027920">
    <property type="entry name" value="DUF4453"/>
</dbReference>
<dbReference type="Proteomes" id="UP001595973">
    <property type="component" value="Unassembled WGS sequence"/>
</dbReference>
<keyword evidence="4" id="KW-1185">Reference proteome</keyword>
<sequence length="185" mass="20277">MRLLALTLLFLPGPLMAESGCEDIWFTRNLIMDRAGYCFSSPLGAALFDNSDCTGTQISLDPAAQAQVARIRALEAQHGCQVDTNRTWMDMPDMAFRKALTVLPIRTEGEWGCLGWTGAAAPLYAGYYEPFHAIGQVGPGDYVSFAYENVGDWIYVTTYAPVWGAFRSAGWLYWPGEKPCADAAG</sequence>
<dbReference type="Pfam" id="PF13308">
    <property type="entry name" value="YARHG"/>
    <property type="match status" value="1"/>
</dbReference>
<gene>
    <name evidence="3" type="ORF">ACFO5X_09855</name>
</gene>
<evidence type="ECO:0000256" key="1">
    <source>
        <dbReference type="SAM" id="SignalP"/>
    </source>
</evidence>
<dbReference type="RefSeq" id="WP_380717218.1">
    <property type="nucleotide sequence ID" value="NZ_JBHSGI010000005.1"/>
</dbReference>
<dbReference type="InterPro" id="IPR025582">
    <property type="entry name" value="YARHG_dom"/>
</dbReference>
<accession>A0ABV9KFZ3</accession>
<protein>
    <submittedName>
        <fullName evidence="3">DUF4453 domain-containing protein</fullName>
    </submittedName>
</protein>
<dbReference type="Pfam" id="PF14627">
    <property type="entry name" value="DUF4453"/>
    <property type="match status" value="1"/>
</dbReference>
<reference evidence="4" key="1">
    <citation type="journal article" date="2019" name="Int. J. Syst. Evol. Microbiol.">
        <title>The Global Catalogue of Microorganisms (GCM) 10K type strain sequencing project: providing services to taxonomists for standard genome sequencing and annotation.</title>
        <authorList>
            <consortium name="The Broad Institute Genomics Platform"/>
            <consortium name="The Broad Institute Genome Sequencing Center for Infectious Disease"/>
            <person name="Wu L."/>
            <person name="Ma J."/>
        </authorList>
    </citation>
    <scope>NUCLEOTIDE SEQUENCE [LARGE SCALE GENOMIC DNA]</scope>
    <source>
        <strain evidence="4">CGMCC 4.7283</strain>
    </source>
</reference>
<evidence type="ECO:0000313" key="4">
    <source>
        <dbReference type="Proteomes" id="UP001595973"/>
    </source>
</evidence>